<dbReference type="PANTHER" id="PTHR36845">
    <property type="entry name" value="HYDROLASE, PUTATIVE (AFU_ORTHOLOGUE AFUA_7G05090)-RELATED"/>
    <property type="match status" value="1"/>
</dbReference>
<dbReference type="Proteomes" id="UP000823661">
    <property type="component" value="Unassembled WGS sequence"/>
</dbReference>
<comment type="similarity">
    <text evidence="2">Belongs to the glycosyl hydrolase 88 family.</text>
</comment>
<proteinExistence type="inferred from homology"/>
<dbReference type="Pfam" id="PF07470">
    <property type="entry name" value="Glyco_hydro_88"/>
    <property type="match status" value="1"/>
</dbReference>
<dbReference type="AlphaFoldDB" id="A0A9D9EQH9"/>
<dbReference type="EMBL" id="JADIMI010000022">
    <property type="protein sequence ID" value="MBO8451774.1"/>
    <property type="molecule type" value="Genomic_DNA"/>
</dbReference>
<organism evidence="5 6">
    <name type="scientific">Candidatus Cryptobacteroides intestinavium</name>
    <dbReference type="NCBI Taxonomy" id="2840766"/>
    <lineage>
        <taxon>Bacteria</taxon>
        <taxon>Pseudomonadati</taxon>
        <taxon>Bacteroidota</taxon>
        <taxon>Bacteroidia</taxon>
        <taxon>Bacteroidales</taxon>
        <taxon>Candidatus Cryptobacteroides</taxon>
    </lineage>
</organism>
<feature type="binding site" evidence="4">
    <location>
        <position position="233"/>
    </location>
    <ligand>
        <name>substrate</name>
    </ligand>
</feature>
<dbReference type="GO" id="GO:0052757">
    <property type="term" value="F:chondroitin hydrolase activity"/>
    <property type="evidence" value="ECO:0007669"/>
    <property type="project" value="TreeGrafter"/>
</dbReference>
<feature type="active site" description="Proton donor" evidence="3">
    <location>
        <position position="161"/>
    </location>
</feature>
<comment type="caution">
    <text evidence="5">The sequence shown here is derived from an EMBL/GenBank/DDBJ whole genome shotgun (WGS) entry which is preliminary data.</text>
</comment>
<reference evidence="5" key="2">
    <citation type="journal article" date="2021" name="PeerJ">
        <title>Extensive microbial diversity within the chicken gut microbiome revealed by metagenomics and culture.</title>
        <authorList>
            <person name="Gilroy R."/>
            <person name="Ravi A."/>
            <person name="Getino M."/>
            <person name="Pursley I."/>
            <person name="Horton D.L."/>
            <person name="Alikhan N.F."/>
            <person name="Baker D."/>
            <person name="Gharbi K."/>
            <person name="Hall N."/>
            <person name="Watson M."/>
            <person name="Adriaenssens E.M."/>
            <person name="Foster-Nyarko E."/>
            <person name="Jarju S."/>
            <person name="Secka A."/>
            <person name="Antonio M."/>
            <person name="Oren A."/>
            <person name="Chaudhuri R.R."/>
            <person name="La Ragione R."/>
            <person name="Hildebrand F."/>
            <person name="Pallen M.J."/>
        </authorList>
    </citation>
    <scope>NUCLEOTIDE SEQUENCE</scope>
    <source>
        <strain evidence="5">B1-20833</strain>
    </source>
</reference>
<dbReference type="InterPro" id="IPR008928">
    <property type="entry name" value="6-hairpin_glycosidase_sf"/>
</dbReference>
<feature type="binding site" evidence="4">
    <location>
        <position position="237"/>
    </location>
    <ligand>
        <name>substrate</name>
    </ligand>
</feature>
<accession>A0A9D9EQH9</accession>
<dbReference type="Gene3D" id="1.50.10.10">
    <property type="match status" value="1"/>
</dbReference>
<name>A0A9D9EQH9_9BACT</name>
<feature type="binding site" evidence="4">
    <location>
        <position position="221"/>
    </location>
    <ligand>
        <name>substrate</name>
    </ligand>
</feature>
<evidence type="ECO:0000313" key="6">
    <source>
        <dbReference type="Proteomes" id="UP000823661"/>
    </source>
</evidence>
<dbReference type="PANTHER" id="PTHR36845:SF1">
    <property type="entry name" value="HYDROLASE, PUTATIVE (AFU_ORTHOLOGUE AFUA_7G05090)-RELATED"/>
    <property type="match status" value="1"/>
</dbReference>
<dbReference type="SUPFAM" id="SSF48208">
    <property type="entry name" value="Six-hairpin glycosidases"/>
    <property type="match status" value="1"/>
</dbReference>
<dbReference type="GO" id="GO:0000272">
    <property type="term" value="P:polysaccharide catabolic process"/>
    <property type="evidence" value="ECO:0007669"/>
    <property type="project" value="TreeGrafter"/>
</dbReference>
<dbReference type="InterPro" id="IPR052369">
    <property type="entry name" value="UG_Glycosaminoglycan_Hydrolase"/>
</dbReference>
<sequence length="384" mass="43668">MRHLSDRVFARAVEQFSLLDRNVTAEEERLESVSHRDTVLFPRSLDPEGNLVVSNMRWWCSGFFPGSLWYTYAYTGDERMKALAKRYTAGLEPLKFRKDDHDIGFQIMCSFGNELAFTGDSHCVEVIDTAASSLCTRFDPEVGCTRSWNHGRQWRFPVIIDNMMNMELLLKAYQLTGRDEYLDVAVSHSTVTMKNHFRPDNSSYHLVDYDPETGAVRGRQTVQGFADSSAWARGQAWALYAYTMVYRYTHQKKFVDQAAAVADYVIGRLPEDGIPYWDFDSDRIPDDFRDASAAAIMASGLIELSTYVSGEKSHKYLSVAEKMLRALAGEEYLAPEGGMHGFLLQHSVGNKPGRSEVDVPLTYADYYFLEALLRYRDLASCTGR</sequence>
<feature type="binding site" evidence="4">
    <location>
        <position position="161"/>
    </location>
    <ligand>
        <name>substrate</name>
    </ligand>
</feature>
<evidence type="ECO:0000256" key="2">
    <source>
        <dbReference type="ARBA" id="ARBA00038358"/>
    </source>
</evidence>
<feature type="binding site" evidence="4">
    <location>
        <position position="102"/>
    </location>
    <ligand>
        <name>substrate</name>
    </ligand>
</feature>
<dbReference type="InterPro" id="IPR010905">
    <property type="entry name" value="Glyco_hydro_88"/>
</dbReference>
<reference evidence="5" key="1">
    <citation type="submission" date="2020-10" db="EMBL/GenBank/DDBJ databases">
        <authorList>
            <person name="Gilroy R."/>
        </authorList>
    </citation>
    <scope>NUCLEOTIDE SEQUENCE</scope>
    <source>
        <strain evidence="5">B1-20833</strain>
    </source>
</reference>
<gene>
    <name evidence="5" type="ORF">IAC06_02665</name>
</gene>
<keyword evidence="1 5" id="KW-0378">Hydrolase</keyword>
<feature type="active site" description="Nucleophile" evidence="3">
    <location>
        <position position="102"/>
    </location>
</feature>
<protein>
    <submittedName>
        <fullName evidence="5">Glycoside hydrolase family 88 protein</fullName>
    </submittedName>
</protein>
<evidence type="ECO:0000313" key="5">
    <source>
        <dbReference type="EMBL" id="MBO8451774.1"/>
    </source>
</evidence>
<evidence type="ECO:0000256" key="3">
    <source>
        <dbReference type="PIRSR" id="PIRSR610905-1"/>
    </source>
</evidence>
<dbReference type="InterPro" id="IPR012341">
    <property type="entry name" value="6hp_glycosidase-like_sf"/>
</dbReference>
<evidence type="ECO:0000256" key="1">
    <source>
        <dbReference type="ARBA" id="ARBA00022801"/>
    </source>
</evidence>
<evidence type="ECO:0000256" key="4">
    <source>
        <dbReference type="PIRSR" id="PIRSR610905-2"/>
    </source>
</evidence>